<dbReference type="GO" id="GO:0016887">
    <property type="term" value="F:ATP hydrolysis activity"/>
    <property type="evidence" value="ECO:0007669"/>
    <property type="project" value="InterPro"/>
</dbReference>
<keyword evidence="2" id="KW-0547">Nucleotide-binding</keyword>
<dbReference type="PROSITE" id="PS00211">
    <property type="entry name" value="ABC_TRANSPORTER_1"/>
    <property type="match status" value="1"/>
</dbReference>
<keyword evidence="3" id="KW-0067">ATP-binding</keyword>
<dbReference type="Pfam" id="PF00005">
    <property type="entry name" value="ABC_tran"/>
    <property type="match status" value="1"/>
</dbReference>
<protein>
    <submittedName>
        <fullName evidence="5">Histidinol phosphatase</fullName>
    </submittedName>
</protein>
<dbReference type="InterPro" id="IPR027417">
    <property type="entry name" value="P-loop_NTPase"/>
</dbReference>
<dbReference type="CDD" id="cd03214">
    <property type="entry name" value="ABC_Iron-Siderophores_B12_Hemin"/>
    <property type="match status" value="1"/>
</dbReference>
<evidence type="ECO:0000256" key="2">
    <source>
        <dbReference type="ARBA" id="ARBA00022741"/>
    </source>
</evidence>
<dbReference type="PANTHER" id="PTHR42794">
    <property type="entry name" value="HEMIN IMPORT ATP-BINDING PROTEIN HMUV"/>
    <property type="match status" value="1"/>
</dbReference>
<reference evidence="5 6" key="1">
    <citation type="submission" date="2017-10" db="EMBL/GenBank/DDBJ databases">
        <title>Integration of genomic and chemical information greatly accelerates assignment of the full stereostructure of myelolactone, a potent inhibitor of myeloma from a marine-derived Micromonospora.</title>
        <authorList>
            <person name="Kim M.C."/>
            <person name="Machado H."/>
            <person name="Jensen P.R."/>
            <person name="Fenical W."/>
        </authorList>
    </citation>
    <scope>NUCLEOTIDE SEQUENCE [LARGE SCALE GENOMIC DNA]</scope>
    <source>
        <strain evidence="5 6">CNY-010</strain>
    </source>
</reference>
<evidence type="ECO:0000259" key="4">
    <source>
        <dbReference type="PROSITE" id="PS50893"/>
    </source>
</evidence>
<dbReference type="GO" id="GO:0005524">
    <property type="term" value="F:ATP binding"/>
    <property type="evidence" value="ECO:0007669"/>
    <property type="project" value="UniProtKB-KW"/>
</dbReference>
<dbReference type="InterPro" id="IPR003593">
    <property type="entry name" value="AAA+_ATPase"/>
</dbReference>
<dbReference type="PANTHER" id="PTHR42794:SF2">
    <property type="entry name" value="ABC TRANSPORTER ATP-BINDING PROTEIN"/>
    <property type="match status" value="1"/>
</dbReference>
<evidence type="ECO:0000256" key="3">
    <source>
        <dbReference type="ARBA" id="ARBA00022840"/>
    </source>
</evidence>
<name>A0A386WH65_9ACTN</name>
<dbReference type="InterPro" id="IPR017871">
    <property type="entry name" value="ABC_transporter-like_CS"/>
</dbReference>
<dbReference type="Gene3D" id="3.40.50.300">
    <property type="entry name" value="P-loop containing nucleotide triphosphate hydrolases"/>
    <property type="match status" value="1"/>
</dbReference>
<gene>
    <name evidence="5" type="ORF">CSH63_04810</name>
</gene>
<feature type="domain" description="ABC transporter" evidence="4">
    <location>
        <begin position="2"/>
        <end position="234"/>
    </location>
</feature>
<dbReference type="PROSITE" id="PS50893">
    <property type="entry name" value="ABC_TRANSPORTER_2"/>
    <property type="match status" value="1"/>
</dbReference>
<dbReference type="AlphaFoldDB" id="A0A386WH65"/>
<evidence type="ECO:0000313" key="5">
    <source>
        <dbReference type="EMBL" id="AYF26790.1"/>
    </source>
</evidence>
<dbReference type="SMART" id="SM00382">
    <property type="entry name" value="AAA"/>
    <property type="match status" value="1"/>
</dbReference>
<dbReference type="InterPro" id="IPR003439">
    <property type="entry name" value="ABC_transporter-like_ATP-bd"/>
</dbReference>
<dbReference type="EMBL" id="CP024087">
    <property type="protein sequence ID" value="AYF26790.1"/>
    <property type="molecule type" value="Genomic_DNA"/>
</dbReference>
<sequence>MLEITGVSWTVPAARILDHVTCTVPAGSLVGLLGPNGSGKTTLLRAVAGLVRPDTGGVSITGDPIAGMRRFTLARRVALLAQHAETDLDLTVRDVVLLGRIPHCRSRWCDTDADHAAVDQALDRVDMAGFASRKWLTLSGGERQRAQLARALAQEPELLLLDEPINHLDIGHQLQLLSLVRRAKVTTLAALHDLNLAVMFCSTVVVLHHGRVAAAGPPGQVLTAGLLADVYGVDADVREHDGRTVIYFRPPS</sequence>
<dbReference type="SUPFAM" id="SSF52540">
    <property type="entry name" value="P-loop containing nucleoside triphosphate hydrolases"/>
    <property type="match status" value="1"/>
</dbReference>
<accession>A0A386WH65</accession>
<keyword evidence="1" id="KW-0813">Transport</keyword>
<evidence type="ECO:0000256" key="1">
    <source>
        <dbReference type="ARBA" id="ARBA00022448"/>
    </source>
</evidence>
<proteinExistence type="predicted"/>
<dbReference type="FunFam" id="3.40.50.300:FF:000134">
    <property type="entry name" value="Iron-enterobactin ABC transporter ATP-binding protein"/>
    <property type="match status" value="1"/>
</dbReference>
<dbReference type="Proteomes" id="UP000267804">
    <property type="component" value="Chromosome"/>
</dbReference>
<organism evidence="5 6">
    <name type="scientific">Micromonospora tulbaghiae</name>
    <dbReference type="NCBI Taxonomy" id="479978"/>
    <lineage>
        <taxon>Bacteria</taxon>
        <taxon>Bacillati</taxon>
        <taxon>Actinomycetota</taxon>
        <taxon>Actinomycetes</taxon>
        <taxon>Micromonosporales</taxon>
        <taxon>Micromonosporaceae</taxon>
        <taxon>Micromonospora</taxon>
    </lineage>
</organism>
<dbReference type="KEGG" id="mtua:CSH63_04810"/>
<evidence type="ECO:0000313" key="6">
    <source>
        <dbReference type="Proteomes" id="UP000267804"/>
    </source>
</evidence>